<sequence length="237" mass="26446">MTLKFRWQALSIPILALFAVASAATVGAQDSKNQEKSITLFNGKDLAGWHTFIRHPKAKVEVDPRTDPKGVFKVEDGVIHISGEEFGCLTTDNEFENYRLTVEFKWGTKKWPPRENVVRDSGILVHCVGPDKVWNKSIECQIQEGDCGDFWMVDGTTLVVDGKTETRFKKKKKDGEKPTGEWNTVEVICDGDKVTNIVNGVVVNEGTEASVTKGKILLQSEGAEVYYRNIKLTPLSK</sequence>
<evidence type="ECO:0000256" key="1">
    <source>
        <dbReference type="SAM" id="SignalP"/>
    </source>
</evidence>
<feature type="domain" description="3-keto-alpha-glucoside-1,2-lyase/3-keto-2-hydroxy-glucal hydratase" evidence="2">
    <location>
        <begin position="37"/>
        <end position="232"/>
    </location>
</feature>
<evidence type="ECO:0000313" key="3">
    <source>
        <dbReference type="EMBL" id="XBH08274.1"/>
    </source>
</evidence>
<reference evidence="3" key="1">
    <citation type="submission" date="2024-05" db="EMBL/GenBank/DDBJ databases">
        <title>Planctomycetes of the genus Singulisphaera possess chitinolytic capabilities.</title>
        <authorList>
            <person name="Ivanova A."/>
        </authorList>
    </citation>
    <scope>NUCLEOTIDE SEQUENCE</scope>
    <source>
        <strain evidence="3">Ch08T</strain>
    </source>
</reference>
<dbReference type="EMBL" id="CP155447">
    <property type="protein sequence ID" value="XBH08274.1"/>
    <property type="molecule type" value="Genomic_DNA"/>
</dbReference>
<evidence type="ECO:0000259" key="2">
    <source>
        <dbReference type="Pfam" id="PF06439"/>
    </source>
</evidence>
<dbReference type="RefSeq" id="WP_406701105.1">
    <property type="nucleotide sequence ID" value="NZ_CP155447.1"/>
</dbReference>
<name>A0AAU7CTB5_9BACT</name>
<dbReference type="Gene3D" id="2.60.120.560">
    <property type="entry name" value="Exo-inulinase, domain 1"/>
    <property type="match status" value="1"/>
</dbReference>
<keyword evidence="1" id="KW-0732">Signal</keyword>
<dbReference type="InterPro" id="IPR010496">
    <property type="entry name" value="AL/BT2_dom"/>
</dbReference>
<dbReference type="AlphaFoldDB" id="A0AAU7CTB5"/>
<protein>
    <submittedName>
        <fullName evidence="3">DUF1080 domain-containing protein</fullName>
    </submittedName>
</protein>
<gene>
    <name evidence="3" type="ORF">V5E97_20195</name>
</gene>
<dbReference type="GO" id="GO:0016787">
    <property type="term" value="F:hydrolase activity"/>
    <property type="evidence" value="ECO:0007669"/>
    <property type="project" value="InterPro"/>
</dbReference>
<organism evidence="3">
    <name type="scientific">Singulisphaera sp. Ch08</name>
    <dbReference type="NCBI Taxonomy" id="3120278"/>
    <lineage>
        <taxon>Bacteria</taxon>
        <taxon>Pseudomonadati</taxon>
        <taxon>Planctomycetota</taxon>
        <taxon>Planctomycetia</taxon>
        <taxon>Isosphaerales</taxon>
        <taxon>Isosphaeraceae</taxon>
        <taxon>Singulisphaera</taxon>
    </lineage>
</organism>
<accession>A0AAU7CTB5</accession>
<proteinExistence type="predicted"/>
<dbReference type="Pfam" id="PF06439">
    <property type="entry name" value="3keto-disac_hyd"/>
    <property type="match status" value="1"/>
</dbReference>
<feature type="signal peptide" evidence="1">
    <location>
        <begin position="1"/>
        <end position="23"/>
    </location>
</feature>
<feature type="chain" id="PRO_5043649752" evidence="1">
    <location>
        <begin position="24"/>
        <end position="237"/>
    </location>
</feature>